<dbReference type="EMBL" id="AB930182">
    <property type="protein sequence ID" value="BAO79548.1"/>
    <property type="molecule type" value="Genomic_DNA"/>
</dbReference>
<feature type="non-terminal residue" evidence="1">
    <location>
        <position position="1"/>
    </location>
</feature>
<dbReference type="Proteomes" id="UP000214715">
    <property type="component" value="Genome"/>
</dbReference>
<proteinExistence type="predicted"/>
<keyword evidence="2" id="KW-1185">Reference proteome</keyword>
<organism evidence="1 2">
    <name type="scientific">Bacillus phage SPG24</name>
    <dbReference type="NCBI Taxonomy" id="1497851"/>
    <lineage>
        <taxon>Viruses</taxon>
        <taxon>Duplodnaviria</taxon>
        <taxon>Heunggongvirae</taxon>
        <taxon>Uroviricota</taxon>
        <taxon>Caudoviricetes</taxon>
        <taxon>Herelleviridae</taxon>
        <taxon>Bastillevirinae</taxon>
        <taxon>Nitunavirus</taxon>
        <taxon>Nitunavirus SPG24</taxon>
    </lineage>
</organism>
<sequence length="47" mass="5736">ILYDTYFRGYNVRVRRRLYYQRGSRGDLPMQSRYIRIDIRKGGVSYG</sequence>
<accession>A0A024FRH8</accession>
<evidence type="ECO:0000313" key="2">
    <source>
        <dbReference type="Proteomes" id="UP000214715"/>
    </source>
</evidence>
<protein>
    <submittedName>
        <fullName evidence="1">Uncharacterized protein</fullName>
    </submittedName>
</protein>
<reference evidence="1 2" key="1">
    <citation type="submission" date="2014-04" db="EMBL/GenBank/DDBJ databases">
        <title>Whole genome of SPG24 was analyzed in behalf of its correct identification and originality.</title>
        <authorList>
            <person name="Lee O.H."/>
        </authorList>
    </citation>
    <scope>NUCLEOTIDE SEQUENCE [LARGE SCALE GENOMIC DNA]</scope>
    <source>
        <strain evidence="1 2">SPG24</strain>
    </source>
</reference>
<name>A0A024FRH8_9CAUD</name>
<evidence type="ECO:0000313" key="1">
    <source>
        <dbReference type="EMBL" id="BAO79548.1"/>
    </source>
</evidence>